<evidence type="ECO:0000256" key="5">
    <source>
        <dbReference type="ARBA" id="ARBA00012596"/>
    </source>
</evidence>
<dbReference type="Proteomes" id="UP001196530">
    <property type="component" value="Unassembled WGS sequence"/>
</dbReference>
<feature type="region of interest" description="Disordered" evidence="13">
    <location>
        <begin position="403"/>
        <end position="433"/>
    </location>
</feature>
<accession>A0AAN6I383</accession>
<keyword evidence="10" id="KW-1133">Transmembrane helix</keyword>
<evidence type="ECO:0000313" key="15">
    <source>
        <dbReference type="Proteomes" id="UP001196530"/>
    </source>
</evidence>
<comment type="cofactor">
    <cofactor evidence="1">
        <name>Mg(2+)</name>
        <dbReference type="ChEBI" id="CHEBI:18420"/>
    </cofactor>
</comment>
<comment type="similarity">
    <text evidence="4">Belongs to the UPP synthase family.</text>
</comment>
<evidence type="ECO:0000256" key="3">
    <source>
        <dbReference type="ARBA" id="ARBA00004922"/>
    </source>
</evidence>
<comment type="caution">
    <text evidence="14">The sequence shown here is derived from an EMBL/GenBank/DDBJ whole genome shotgun (WGS) entry which is preliminary data.</text>
</comment>
<dbReference type="RefSeq" id="XP_043057681.1">
    <property type="nucleotide sequence ID" value="XM_043205865.1"/>
</dbReference>
<dbReference type="PANTHER" id="PTHR21528:SF0">
    <property type="entry name" value="DEHYDRODOLICHYL DIPHOSPHATE SYNTHASE COMPLEX SUBUNIT NUS1"/>
    <property type="match status" value="1"/>
</dbReference>
<comment type="subcellular location">
    <subcellularLocation>
        <location evidence="2">Endoplasmic reticulum membrane</location>
    </subcellularLocation>
</comment>
<dbReference type="SUPFAM" id="SSF64005">
    <property type="entry name" value="Undecaprenyl diphosphate synthase"/>
    <property type="match status" value="1"/>
</dbReference>
<evidence type="ECO:0000313" key="14">
    <source>
        <dbReference type="EMBL" id="KAG7816128.1"/>
    </source>
</evidence>
<organism evidence="14 15">
    <name type="scientific">Pichia angusta</name>
    <name type="common">Yeast</name>
    <name type="synonym">Hansenula polymorpha</name>
    <dbReference type="NCBI Taxonomy" id="870730"/>
    <lineage>
        <taxon>Eukaryota</taxon>
        <taxon>Fungi</taxon>
        <taxon>Dikarya</taxon>
        <taxon>Ascomycota</taxon>
        <taxon>Saccharomycotina</taxon>
        <taxon>Pichiomycetes</taxon>
        <taxon>Pichiales</taxon>
        <taxon>Pichiaceae</taxon>
        <taxon>Ogataea</taxon>
    </lineage>
</organism>
<dbReference type="InterPro" id="IPR038887">
    <property type="entry name" value="Nus1/NgBR"/>
</dbReference>
<keyword evidence="7" id="KW-0812">Transmembrane</keyword>
<comment type="catalytic activity">
    <reaction evidence="12">
        <text>n isopentenyl diphosphate + (2E,6E)-farnesyl diphosphate = a di-trans,poly-cis-polyprenyl diphosphate + n diphosphate</text>
        <dbReference type="Rhea" id="RHEA:53008"/>
        <dbReference type="Rhea" id="RHEA-COMP:19494"/>
        <dbReference type="ChEBI" id="CHEBI:33019"/>
        <dbReference type="ChEBI" id="CHEBI:128769"/>
        <dbReference type="ChEBI" id="CHEBI:136960"/>
        <dbReference type="ChEBI" id="CHEBI:175763"/>
        <dbReference type="EC" id="2.5.1.87"/>
    </reaction>
</comment>
<evidence type="ECO:0000256" key="10">
    <source>
        <dbReference type="ARBA" id="ARBA00022989"/>
    </source>
</evidence>
<dbReference type="GO" id="GO:0005789">
    <property type="term" value="C:endoplasmic reticulum membrane"/>
    <property type="evidence" value="ECO:0007669"/>
    <property type="project" value="UniProtKB-SubCell"/>
</dbReference>
<evidence type="ECO:0000256" key="8">
    <source>
        <dbReference type="ARBA" id="ARBA00022824"/>
    </source>
</evidence>
<dbReference type="EC" id="2.5.1.87" evidence="5"/>
<dbReference type="InterPro" id="IPR036424">
    <property type="entry name" value="UPP_synth-like_sf"/>
</dbReference>
<feature type="compositionally biased region" description="Basic and acidic residues" evidence="13">
    <location>
        <begin position="403"/>
        <end position="413"/>
    </location>
</feature>
<evidence type="ECO:0000256" key="12">
    <source>
        <dbReference type="ARBA" id="ARBA00047353"/>
    </source>
</evidence>
<comment type="pathway">
    <text evidence="3">Protein modification; protein glycosylation.</text>
</comment>
<evidence type="ECO:0000256" key="7">
    <source>
        <dbReference type="ARBA" id="ARBA00022692"/>
    </source>
</evidence>
<evidence type="ECO:0000256" key="13">
    <source>
        <dbReference type="SAM" id="MobiDB-lite"/>
    </source>
</evidence>
<keyword evidence="6" id="KW-0808">Transferase</keyword>
<evidence type="ECO:0000256" key="9">
    <source>
        <dbReference type="ARBA" id="ARBA00022842"/>
    </source>
</evidence>
<dbReference type="GO" id="GO:0045547">
    <property type="term" value="F:ditrans,polycis-polyprenyl diphosphate synthase [(2E,6E)-farnesyl diphosphate specific] activity"/>
    <property type="evidence" value="ECO:0007669"/>
    <property type="project" value="UniProtKB-EC"/>
</dbReference>
<dbReference type="AlphaFoldDB" id="A0AAN6I383"/>
<evidence type="ECO:0000256" key="11">
    <source>
        <dbReference type="ARBA" id="ARBA00023136"/>
    </source>
</evidence>
<evidence type="ECO:0000256" key="6">
    <source>
        <dbReference type="ARBA" id="ARBA00022679"/>
    </source>
</evidence>
<evidence type="ECO:0000256" key="1">
    <source>
        <dbReference type="ARBA" id="ARBA00001946"/>
    </source>
</evidence>
<dbReference type="GeneID" id="66129145"/>
<keyword evidence="8" id="KW-0256">Endoplasmic reticulum</keyword>
<evidence type="ECO:0000256" key="2">
    <source>
        <dbReference type="ARBA" id="ARBA00004586"/>
    </source>
</evidence>
<keyword evidence="9" id="KW-0460">Magnesium</keyword>
<proteinExistence type="inferred from homology"/>
<evidence type="ECO:0000256" key="4">
    <source>
        <dbReference type="ARBA" id="ARBA00005432"/>
    </source>
</evidence>
<sequence length="547" mass="61338">MLVRLNASCTHLELHRPVVCKGLRKNSFSIWPGQLLNYILFFRSCAASFNQGEIDESYLRGTRGKNKYLVNLLPQIPTVMSEDVPEELSSAVSSQSSIIKPSILASDTRFFTFKMFGGAGHSPAPIKLEDVIIAGSNLELLAHTNTWGLLQFKLRRQSLKRLHGLYGLLLDLWSWVQWTLLVMDVYFWWIIYSLGVFPSSGGKSVDPSTAISQMSNEPPSQSRIRRILQLRTTIGNHALAHSLAASIPKNQLMVRQALAGKRVPKHLMVIYELNPLVVPPPRELPTPYLTAEKKIVVPEKKEISQVLSERAEWAAAHHTHKASEVMRVCAESARLVAWALFSGMKSVTLYERSGNPWKNLDRLGSMIQTEVSALSDGESFEKTWIKLLRVNNSETITIENSEIHHELPDRPSDEDSGLAKLQPAPVSSQLESAQISETYSAGDGLTVKLVSEEDGEQRVVRMVRNFVQFDGDVSDIESYVDKELAVLDSPELIIKFARERGMPQSLNGAPIYNFENRPLFAVTRDHTNFPFFIQAVDLYSQAAAKKN</sequence>
<keyword evidence="11" id="KW-0472">Membrane</keyword>
<protein>
    <recommendedName>
        <fullName evidence="5">ditrans,polycis-polyprenyl diphosphate synthase [(2E,6E)-farnesyldiphosphate specific]</fullName>
        <ecNumber evidence="5">2.5.1.87</ecNumber>
    </recommendedName>
</protein>
<dbReference type="PANTHER" id="PTHR21528">
    <property type="entry name" value="DEHYDRODOLICHYL DIPHOSPHATE SYNTHASE COMPLEX SUBUNIT NUS1"/>
    <property type="match status" value="1"/>
</dbReference>
<gene>
    <name evidence="14" type="ORF">KL928_005094</name>
</gene>
<dbReference type="EMBL" id="JAHLUX010000012">
    <property type="protein sequence ID" value="KAG7816128.1"/>
    <property type="molecule type" value="Genomic_DNA"/>
</dbReference>
<dbReference type="GO" id="GO:1904423">
    <property type="term" value="C:dehydrodolichyl diphosphate synthase complex"/>
    <property type="evidence" value="ECO:0007669"/>
    <property type="project" value="InterPro"/>
</dbReference>
<reference evidence="14" key="1">
    <citation type="journal article" date="2021" name="G3 (Bethesda)">
        <title>Genomic diversity, chromosomal rearrangements, and interspecies hybridization in the ogataea polymorpha species complex.</title>
        <authorList>
            <person name="Hanson S.J."/>
            <person name="Cinneide E.O."/>
            <person name="Salzberg L.I."/>
            <person name="Wolfe K.H."/>
            <person name="McGowan J."/>
            <person name="Fitzpatrick D.A."/>
            <person name="Matlin K."/>
        </authorList>
    </citation>
    <scope>NUCLEOTIDE SEQUENCE</scope>
    <source>
        <strain evidence="14">61-244</strain>
    </source>
</reference>
<name>A0AAN6I383_PICAN</name>